<dbReference type="Gene3D" id="3.30.70.20">
    <property type="match status" value="2"/>
</dbReference>
<keyword evidence="3" id="KW-0004">4Fe-4S</keyword>
<keyword evidence="11" id="KW-1185">Reference proteome</keyword>
<dbReference type="InterPro" id="IPR051555">
    <property type="entry name" value="FDH_Electron_Transfer_Unit"/>
</dbReference>
<dbReference type="Proteomes" id="UP000230282">
    <property type="component" value="Unassembled WGS sequence"/>
</dbReference>
<keyword evidence="5" id="KW-0677">Repeat</keyword>
<evidence type="ECO:0000256" key="6">
    <source>
        <dbReference type="ARBA" id="ARBA00023004"/>
    </source>
</evidence>
<evidence type="ECO:0000256" key="2">
    <source>
        <dbReference type="ARBA" id="ARBA00004196"/>
    </source>
</evidence>
<keyword evidence="8" id="KW-0732">Signal</keyword>
<dbReference type="RefSeq" id="WP_100296098.1">
    <property type="nucleotide sequence ID" value="NZ_PHGZ01000006.1"/>
</dbReference>
<dbReference type="InterPro" id="IPR017900">
    <property type="entry name" value="4Fe4S_Fe_S_CS"/>
</dbReference>
<feature type="signal peptide" evidence="8">
    <location>
        <begin position="1"/>
        <end position="27"/>
    </location>
</feature>
<evidence type="ECO:0000256" key="5">
    <source>
        <dbReference type="ARBA" id="ARBA00022737"/>
    </source>
</evidence>
<dbReference type="PROSITE" id="PS51379">
    <property type="entry name" value="4FE4S_FER_2"/>
    <property type="match status" value="3"/>
</dbReference>
<dbReference type="InterPro" id="IPR017896">
    <property type="entry name" value="4Fe4S_Fe-S-bd"/>
</dbReference>
<dbReference type="PANTHER" id="PTHR43545:SF1">
    <property type="entry name" value="HYDROGENASE-2 OPERON PROTEIN HYBA"/>
    <property type="match status" value="1"/>
</dbReference>
<evidence type="ECO:0000313" key="10">
    <source>
        <dbReference type="EMBL" id="PJG83676.1"/>
    </source>
</evidence>
<evidence type="ECO:0000256" key="1">
    <source>
        <dbReference type="ARBA" id="ARBA00001966"/>
    </source>
</evidence>
<dbReference type="GO" id="GO:0046872">
    <property type="term" value="F:metal ion binding"/>
    <property type="evidence" value="ECO:0007669"/>
    <property type="project" value="UniProtKB-KW"/>
</dbReference>
<dbReference type="PROSITE" id="PS00198">
    <property type="entry name" value="4FE4S_FER_1"/>
    <property type="match status" value="1"/>
</dbReference>
<dbReference type="EMBL" id="PHGZ01000006">
    <property type="protein sequence ID" value="PJG83676.1"/>
    <property type="molecule type" value="Genomic_DNA"/>
</dbReference>
<organism evidence="10 11">
    <name type="scientific">Caviibacterium pharyngocola</name>
    <dbReference type="NCBI Taxonomy" id="28159"/>
    <lineage>
        <taxon>Bacteria</taxon>
        <taxon>Pseudomonadati</taxon>
        <taxon>Pseudomonadota</taxon>
        <taxon>Gammaproteobacteria</taxon>
        <taxon>Pasteurellales</taxon>
        <taxon>Pasteurellaceae</taxon>
        <taxon>Caviibacterium</taxon>
    </lineage>
</organism>
<reference evidence="10 11" key="1">
    <citation type="submission" date="2017-11" db="EMBL/GenBank/DDBJ databases">
        <title>Reclassification of Bisgaard taxon 5 as Caviibacterium pharyngocola gen. nov., sp. nov.</title>
        <authorList>
            <person name="Christensen H."/>
        </authorList>
    </citation>
    <scope>NUCLEOTIDE SEQUENCE [LARGE SCALE GENOMIC DNA]</scope>
    <source>
        <strain evidence="10 11">7_3</strain>
    </source>
</reference>
<evidence type="ECO:0000313" key="11">
    <source>
        <dbReference type="Proteomes" id="UP000230282"/>
    </source>
</evidence>
<name>A0A2M8RXS2_9PAST</name>
<dbReference type="PROSITE" id="PS51318">
    <property type="entry name" value="TAT"/>
    <property type="match status" value="1"/>
</dbReference>
<feature type="domain" description="4Fe-4S ferredoxin-type" evidence="9">
    <location>
        <begin position="105"/>
        <end position="136"/>
    </location>
</feature>
<evidence type="ECO:0000256" key="7">
    <source>
        <dbReference type="ARBA" id="ARBA00023014"/>
    </source>
</evidence>
<dbReference type="PANTHER" id="PTHR43545">
    <property type="entry name" value="FORMATE DEHYDROGENASE, NITRATE-INDUCIBLE, IRON-SULFUR SUBUNIT"/>
    <property type="match status" value="1"/>
</dbReference>
<comment type="cofactor">
    <cofactor evidence="1">
        <name>[4Fe-4S] cluster</name>
        <dbReference type="ChEBI" id="CHEBI:49883"/>
    </cofactor>
</comment>
<sequence>MNRRKFLKAGLAGSLVGGLSVSPQASAIGAQNREPIPGALGMLYDSTLCVGCQACVVECQQVNHTPVNPEGEQSWSNNDKLSPYTRNVIQVWSDGDGTAKDQPENGYAYVKKQCMHCVDPNCVSVCPVQALTKNPKTGIVSYDPDICTGCRYCMVGCPFDVPKYDYNNPFGQISKCELCNQKGVERIDHGKLPGCCDVCPTGAIIFGSREDLLEEAHRRLNALRGSDYYYPRQHVNSQDRYKASIPRYLQYIYGEKEAGGTQVLMIAGVPYENLGLPKLDELSTGARAEHLQHFLYRGMALPLVALAGLSVITYRNMHEKEIEANRRARMIAKKEMEKEMEEEEEKHNG</sequence>
<dbReference type="CDD" id="cd10561">
    <property type="entry name" value="HybA_like"/>
    <property type="match status" value="1"/>
</dbReference>
<feature type="domain" description="4Fe-4S ferredoxin-type" evidence="9">
    <location>
        <begin position="138"/>
        <end position="167"/>
    </location>
</feature>
<accession>A0A2M8RXS2</accession>
<gene>
    <name evidence="10" type="ORF">CVP04_03345</name>
</gene>
<protein>
    <submittedName>
        <fullName evidence="10">Hydrogenase 2 protein HybA</fullName>
    </submittedName>
</protein>
<evidence type="ECO:0000256" key="3">
    <source>
        <dbReference type="ARBA" id="ARBA00022485"/>
    </source>
</evidence>
<dbReference type="AlphaFoldDB" id="A0A2M8RXS2"/>
<comment type="caution">
    <text evidence="10">The sequence shown here is derived from an EMBL/GenBank/DDBJ whole genome shotgun (WGS) entry which is preliminary data.</text>
</comment>
<dbReference type="NCBIfam" id="NF008134">
    <property type="entry name" value="PRK10882.1"/>
    <property type="match status" value="1"/>
</dbReference>
<feature type="chain" id="PRO_5014721480" evidence="8">
    <location>
        <begin position="28"/>
        <end position="349"/>
    </location>
</feature>
<keyword evidence="6" id="KW-0408">Iron</keyword>
<dbReference type="GO" id="GO:0030313">
    <property type="term" value="C:cell envelope"/>
    <property type="evidence" value="ECO:0007669"/>
    <property type="project" value="UniProtKB-SubCell"/>
</dbReference>
<evidence type="ECO:0000256" key="8">
    <source>
        <dbReference type="SAM" id="SignalP"/>
    </source>
</evidence>
<dbReference type="OrthoDB" id="9779457at2"/>
<dbReference type="GO" id="GO:0051539">
    <property type="term" value="F:4 iron, 4 sulfur cluster binding"/>
    <property type="evidence" value="ECO:0007669"/>
    <property type="project" value="UniProtKB-KW"/>
</dbReference>
<keyword evidence="4" id="KW-0479">Metal-binding</keyword>
<keyword evidence="7" id="KW-0411">Iron-sulfur</keyword>
<dbReference type="InterPro" id="IPR006311">
    <property type="entry name" value="TAT_signal"/>
</dbReference>
<dbReference type="SUPFAM" id="SSF54862">
    <property type="entry name" value="4Fe-4S ferredoxins"/>
    <property type="match status" value="1"/>
</dbReference>
<proteinExistence type="predicted"/>
<dbReference type="Pfam" id="PF13247">
    <property type="entry name" value="Fer4_11"/>
    <property type="match status" value="1"/>
</dbReference>
<evidence type="ECO:0000259" key="9">
    <source>
        <dbReference type="PROSITE" id="PS51379"/>
    </source>
</evidence>
<comment type="subcellular location">
    <subcellularLocation>
        <location evidence="2">Cell envelope</location>
    </subcellularLocation>
</comment>
<evidence type="ECO:0000256" key="4">
    <source>
        <dbReference type="ARBA" id="ARBA00022723"/>
    </source>
</evidence>
<feature type="domain" description="4Fe-4S ferredoxin-type" evidence="9">
    <location>
        <begin position="40"/>
        <end position="70"/>
    </location>
</feature>